<comment type="caution">
    <text evidence="2">The sequence shown here is derived from an EMBL/GenBank/DDBJ whole genome shotgun (WGS) entry which is preliminary data.</text>
</comment>
<dbReference type="Proteomes" id="UP000292003">
    <property type="component" value="Unassembled WGS sequence"/>
</dbReference>
<evidence type="ECO:0000313" key="2">
    <source>
        <dbReference type="EMBL" id="RZQ61911.1"/>
    </source>
</evidence>
<keyword evidence="3" id="KW-1185">Reference proteome</keyword>
<name>A0A4Q7J350_9PSEU</name>
<dbReference type="EMBL" id="SFCC01000010">
    <property type="protein sequence ID" value="RZQ61911.1"/>
    <property type="molecule type" value="Genomic_DNA"/>
</dbReference>
<evidence type="ECO:0000313" key="3">
    <source>
        <dbReference type="Proteomes" id="UP000292003"/>
    </source>
</evidence>
<gene>
    <name evidence="2" type="ORF">EWH70_20040</name>
</gene>
<dbReference type="RefSeq" id="WP_130477004.1">
    <property type="nucleotide sequence ID" value="NZ_SFCC01000010.1"/>
</dbReference>
<accession>A0A4Q7J350</accession>
<evidence type="ECO:0000256" key="1">
    <source>
        <dbReference type="SAM" id="Phobius"/>
    </source>
</evidence>
<organism evidence="2 3">
    <name type="scientific">Amycolatopsis suaedae</name>
    <dbReference type="NCBI Taxonomy" id="2510978"/>
    <lineage>
        <taxon>Bacteria</taxon>
        <taxon>Bacillati</taxon>
        <taxon>Actinomycetota</taxon>
        <taxon>Actinomycetes</taxon>
        <taxon>Pseudonocardiales</taxon>
        <taxon>Pseudonocardiaceae</taxon>
        <taxon>Amycolatopsis</taxon>
    </lineage>
</organism>
<proteinExistence type="predicted"/>
<feature type="transmembrane region" description="Helical" evidence="1">
    <location>
        <begin position="78"/>
        <end position="97"/>
    </location>
</feature>
<protein>
    <submittedName>
        <fullName evidence="2">Uncharacterized protein</fullName>
    </submittedName>
</protein>
<feature type="transmembrane region" description="Helical" evidence="1">
    <location>
        <begin position="44"/>
        <end position="66"/>
    </location>
</feature>
<keyword evidence="1" id="KW-0812">Transmembrane</keyword>
<reference evidence="2 3" key="1">
    <citation type="submission" date="2019-02" db="EMBL/GenBank/DDBJ databases">
        <title>Draft genome sequence of Amycolatopsis sp. 8-3EHSu isolated from roots of Suaeda maritima.</title>
        <authorList>
            <person name="Duangmal K."/>
            <person name="Chantavorakit T."/>
        </authorList>
    </citation>
    <scope>NUCLEOTIDE SEQUENCE [LARGE SCALE GENOMIC DNA]</scope>
    <source>
        <strain evidence="2 3">8-3EHSu</strain>
    </source>
</reference>
<dbReference type="AlphaFoldDB" id="A0A4Q7J350"/>
<keyword evidence="1" id="KW-1133">Transmembrane helix</keyword>
<sequence length="105" mass="11407">MATVPGWRFMFFAEGLRAALDAEREDVAEVGRGSLRAALRDVRVYVIDLITAFPSVLAAVSRWLYARRSDRAGERLRQVALALAGFVVAAAAGTPALRRGAAFTR</sequence>
<keyword evidence="1" id="KW-0472">Membrane</keyword>